<evidence type="ECO:0000313" key="2">
    <source>
        <dbReference type="EMBL" id="CAB4969614.1"/>
    </source>
</evidence>
<evidence type="ECO:0000313" key="3">
    <source>
        <dbReference type="EMBL" id="CAB5022269.1"/>
    </source>
</evidence>
<dbReference type="EMBL" id="CAFBPQ010000018">
    <property type="protein sequence ID" value="CAB5022269.1"/>
    <property type="molecule type" value="Genomic_DNA"/>
</dbReference>
<evidence type="ECO:0000313" key="1">
    <source>
        <dbReference type="EMBL" id="CAB4900787.1"/>
    </source>
</evidence>
<name>A0A6J7R0C3_9ZZZZ</name>
<sequence>MLKREAVLDCEIPGLAVSAARIGIPVKADLVLTRIPEGIVVRGTFSCSWMAQCSYCLEDIEGPLSADVDELFEEGAVEGETYSIDSNEIDLDQLIRDTLVVELPLAPACGTSTCTNFSSEVVESGDTSSGLRDLRWGALSELEF</sequence>
<dbReference type="Pfam" id="PF02620">
    <property type="entry name" value="YceD"/>
    <property type="match status" value="1"/>
</dbReference>
<dbReference type="EMBL" id="CAFBOF010000003">
    <property type="protein sequence ID" value="CAB4969614.1"/>
    <property type="molecule type" value="Genomic_DNA"/>
</dbReference>
<dbReference type="AlphaFoldDB" id="A0A6J7R0C3"/>
<accession>A0A6J7R0C3</accession>
<organism evidence="3">
    <name type="scientific">freshwater metagenome</name>
    <dbReference type="NCBI Taxonomy" id="449393"/>
    <lineage>
        <taxon>unclassified sequences</taxon>
        <taxon>metagenomes</taxon>
        <taxon>ecological metagenomes</taxon>
    </lineage>
</organism>
<dbReference type="InterPro" id="IPR003772">
    <property type="entry name" value="YceD"/>
</dbReference>
<reference evidence="3" key="1">
    <citation type="submission" date="2020-05" db="EMBL/GenBank/DDBJ databases">
        <authorList>
            <person name="Chiriac C."/>
            <person name="Salcher M."/>
            <person name="Ghai R."/>
            <person name="Kavagutti S V."/>
        </authorList>
    </citation>
    <scope>NUCLEOTIDE SEQUENCE</scope>
</reference>
<protein>
    <submittedName>
        <fullName evidence="3">Unannotated protein</fullName>
    </submittedName>
</protein>
<proteinExistence type="predicted"/>
<gene>
    <name evidence="1" type="ORF">UFOPK3605_00469</name>
    <name evidence="2" type="ORF">UFOPK3897_00290</name>
    <name evidence="3" type="ORF">UFOPK4121_00741</name>
</gene>
<dbReference type="EMBL" id="CAFBMM010000013">
    <property type="protein sequence ID" value="CAB4900787.1"/>
    <property type="molecule type" value="Genomic_DNA"/>
</dbReference>